<protein>
    <recommendedName>
        <fullName evidence="2">Heterokaryon incompatibility domain-containing protein</fullName>
    </recommendedName>
</protein>
<proteinExistence type="predicted"/>
<comment type="caution">
    <text evidence="3">The sequence shown here is derived from an EMBL/GenBank/DDBJ whole genome shotgun (WGS) entry which is preliminary data.</text>
</comment>
<sequence length="708" mass="79916">MGRFMTLAESEAYNRRRRRMKESRRQIPNRPAAVVNTYPYQALDSGKHEIRLLKIGSPSTIGRVMNFSLIHLSPEVNDGLAIGQKLHYEALSYTWSDRFGRANIGTTILIDGHKVAVTSNLASALKEIFRRDKKKLIWADAVCINQGDISERNHQVSKMKLVYEKATRVITWLGEEYDCSEDAFKFFRSVLTRGVPKTMSESWVPWRSSVHIQREARAVMKLFARDYWRRIWVLQELKFAKDVTFYVGRETIEWRELQRVQELCWRHSAIIIDVLGSTDLGHMCARLWQDGPNIVDVGQDSETTHAQKVGEMLVKHRRKDATDPRDKVFAILALCNWPTKERIVVDYGLDTSTVFIEATRFVIEQEQDLLILTDNKDYDTVERMSLGRTSHAPPSDRPRADSFDSFQTDSNPDLTLITLDLPSWVPNFGLPPIRQKSRISDWCQYSSLPTSETLLPGSTSRGASDRGASLYVSAAGLSKPQIAILPDSKVLSAAGVRIGTVAEATNSMPAMEPGEFKFWPIYQILKVWFSNFSKNEGSKFEGQGGFLDLVLLGGLYKGDIGNKERDAFISATLKDLKLLVRRYSETELETQFHSLLGSVEVEADPTPERYRAAEVNIFGATHRLKDRTLLVLSTPDPEFAIGPECAEVGDLIVVLSGCAIPLVLRKKESESSDAWCIVGDAYVNKFMDGKAIDEVGSGARMMEMFHII</sequence>
<evidence type="ECO:0000259" key="2">
    <source>
        <dbReference type="Pfam" id="PF06985"/>
    </source>
</evidence>
<gene>
    <name evidence="3" type="ORF">BP6252_08868</name>
</gene>
<dbReference type="InterPro" id="IPR010730">
    <property type="entry name" value="HET"/>
</dbReference>
<dbReference type="Pfam" id="PF06985">
    <property type="entry name" value="HET"/>
    <property type="match status" value="1"/>
</dbReference>
<name>A0A3D8R7D8_9HELO</name>
<dbReference type="PANTHER" id="PTHR24148">
    <property type="entry name" value="ANKYRIN REPEAT DOMAIN-CONTAINING PROTEIN 39 HOMOLOG-RELATED"/>
    <property type="match status" value="1"/>
</dbReference>
<keyword evidence="4" id="KW-1185">Reference proteome</keyword>
<feature type="region of interest" description="Disordered" evidence="1">
    <location>
        <begin position="384"/>
        <end position="405"/>
    </location>
</feature>
<accession>A0A3D8R7D8</accession>
<dbReference type="InterPro" id="IPR052895">
    <property type="entry name" value="HetReg/Transcr_Mod"/>
</dbReference>
<dbReference type="PANTHER" id="PTHR24148:SF73">
    <property type="entry name" value="HET DOMAIN PROTEIN (AFU_ORTHOLOGUE AFUA_8G01020)"/>
    <property type="match status" value="1"/>
</dbReference>
<reference evidence="3 4" key="1">
    <citation type="journal article" date="2018" name="IMA Fungus">
        <title>IMA Genome-F 9: Draft genome sequence of Annulohypoxylon stygium, Aspergillus mulundensis, Berkeleyomyces basicola (syn. Thielaviopsis basicola), Ceratocystis smalleyi, two Cercospora beticola strains, Coleophoma cylindrospora, Fusarium fracticaudum, Phialophora cf. hyalina, and Morchella septimelata.</title>
        <authorList>
            <person name="Wingfield B.D."/>
            <person name="Bills G.F."/>
            <person name="Dong Y."/>
            <person name="Huang W."/>
            <person name="Nel W.J."/>
            <person name="Swalarsk-Parry B.S."/>
            <person name="Vaghefi N."/>
            <person name="Wilken P.M."/>
            <person name="An Z."/>
            <person name="de Beer Z.W."/>
            <person name="De Vos L."/>
            <person name="Chen L."/>
            <person name="Duong T.A."/>
            <person name="Gao Y."/>
            <person name="Hammerbacher A."/>
            <person name="Kikkert J.R."/>
            <person name="Li Y."/>
            <person name="Li H."/>
            <person name="Li K."/>
            <person name="Li Q."/>
            <person name="Liu X."/>
            <person name="Ma X."/>
            <person name="Naidoo K."/>
            <person name="Pethybridge S.J."/>
            <person name="Sun J."/>
            <person name="Steenkamp E.T."/>
            <person name="van der Nest M.A."/>
            <person name="van Wyk S."/>
            <person name="Wingfield M.J."/>
            <person name="Xiong C."/>
            <person name="Yue Q."/>
            <person name="Zhang X."/>
        </authorList>
    </citation>
    <scope>NUCLEOTIDE SEQUENCE [LARGE SCALE GENOMIC DNA]</scope>
    <source>
        <strain evidence="3 4">BP6252</strain>
    </source>
</reference>
<dbReference type="Proteomes" id="UP000256645">
    <property type="component" value="Unassembled WGS sequence"/>
</dbReference>
<dbReference type="AlphaFoldDB" id="A0A3D8R7D8"/>
<evidence type="ECO:0000256" key="1">
    <source>
        <dbReference type="SAM" id="MobiDB-lite"/>
    </source>
</evidence>
<dbReference type="Pfam" id="PF26639">
    <property type="entry name" value="Het-6_barrel"/>
    <property type="match status" value="1"/>
</dbReference>
<evidence type="ECO:0000313" key="4">
    <source>
        <dbReference type="Proteomes" id="UP000256645"/>
    </source>
</evidence>
<organism evidence="3 4">
    <name type="scientific">Coleophoma cylindrospora</name>
    <dbReference type="NCBI Taxonomy" id="1849047"/>
    <lineage>
        <taxon>Eukaryota</taxon>
        <taxon>Fungi</taxon>
        <taxon>Dikarya</taxon>
        <taxon>Ascomycota</taxon>
        <taxon>Pezizomycotina</taxon>
        <taxon>Leotiomycetes</taxon>
        <taxon>Helotiales</taxon>
        <taxon>Dermateaceae</taxon>
        <taxon>Coleophoma</taxon>
    </lineage>
</organism>
<evidence type="ECO:0000313" key="3">
    <source>
        <dbReference type="EMBL" id="RDW69848.1"/>
    </source>
</evidence>
<feature type="domain" description="Heterokaryon incompatibility" evidence="2">
    <location>
        <begin position="88"/>
        <end position="236"/>
    </location>
</feature>
<dbReference type="OrthoDB" id="2157530at2759"/>
<dbReference type="EMBL" id="PDLM01000009">
    <property type="protein sequence ID" value="RDW69848.1"/>
    <property type="molecule type" value="Genomic_DNA"/>
</dbReference>